<accession>A0A4P9YWP0</accession>
<evidence type="ECO:0000313" key="9">
    <source>
        <dbReference type="EMBL" id="RKP23360.1"/>
    </source>
</evidence>
<evidence type="ECO:0000256" key="6">
    <source>
        <dbReference type="ARBA" id="ARBA00023242"/>
    </source>
</evidence>
<dbReference type="GO" id="GO:0000408">
    <property type="term" value="C:EKC/KEOPS complex"/>
    <property type="evidence" value="ECO:0007669"/>
    <property type="project" value="TreeGrafter"/>
</dbReference>
<evidence type="ECO:0000256" key="5">
    <source>
        <dbReference type="ARBA" id="ARBA00022694"/>
    </source>
</evidence>
<name>A0A4P9YWP0_9FUNG</name>
<keyword evidence="10" id="KW-1185">Reference proteome</keyword>
<comment type="similarity">
    <text evidence="2 8">Belongs to the CGI121/TPRKB family.</text>
</comment>
<keyword evidence="6 8" id="KW-0539">Nucleus</keyword>
<evidence type="ECO:0000256" key="7">
    <source>
        <dbReference type="ARBA" id="ARBA00025043"/>
    </source>
</evidence>
<keyword evidence="9" id="KW-0418">Kinase</keyword>
<dbReference type="SUPFAM" id="SSF143870">
    <property type="entry name" value="PF0523-like"/>
    <property type="match status" value="1"/>
</dbReference>
<organism evidence="9 10">
    <name type="scientific">Syncephalis pseudoplumigaleata</name>
    <dbReference type="NCBI Taxonomy" id="1712513"/>
    <lineage>
        <taxon>Eukaryota</taxon>
        <taxon>Fungi</taxon>
        <taxon>Fungi incertae sedis</taxon>
        <taxon>Zoopagomycota</taxon>
        <taxon>Zoopagomycotina</taxon>
        <taxon>Zoopagomycetes</taxon>
        <taxon>Zoopagales</taxon>
        <taxon>Piptocephalidaceae</taxon>
        <taxon>Syncephalis</taxon>
    </lineage>
</organism>
<dbReference type="GO" id="GO:0016301">
    <property type="term" value="F:kinase activity"/>
    <property type="evidence" value="ECO:0007669"/>
    <property type="project" value="UniProtKB-KW"/>
</dbReference>
<evidence type="ECO:0000256" key="1">
    <source>
        <dbReference type="ARBA" id="ARBA00004123"/>
    </source>
</evidence>
<evidence type="ECO:0000256" key="4">
    <source>
        <dbReference type="ARBA" id="ARBA00016009"/>
    </source>
</evidence>
<evidence type="ECO:0000313" key="10">
    <source>
        <dbReference type="Proteomes" id="UP000278143"/>
    </source>
</evidence>
<dbReference type="PANTHER" id="PTHR15840">
    <property type="entry name" value="CGI-121 FAMILY MEMBER"/>
    <property type="match status" value="1"/>
</dbReference>
<sequence>MAAHNEKRLKTHNVHSEVVYNLSPNTNIGEAFRRFGVNDHSTSLAVIKLDGDRDEIERDLIDLVDGTLVSIDELGSDAQLEQIRKASMPWTCAMPAPVDLCHPSS</sequence>
<dbReference type="Proteomes" id="UP000278143">
    <property type="component" value="Unassembled WGS sequence"/>
</dbReference>
<dbReference type="GO" id="GO:0005634">
    <property type="term" value="C:nucleus"/>
    <property type="evidence" value="ECO:0007669"/>
    <property type="project" value="UniProtKB-SubCell"/>
</dbReference>
<keyword evidence="9" id="KW-0808">Transferase</keyword>
<dbReference type="Pfam" id="PF08617">
    <property type="entry name" value="CGI-121"/>
    <property type="match status" value="1"/>
</dbReference>
<evidence type="ECO:0000256" key="8">
    <source>
        <dbReference type="RuleBase" id="RU004398"/>
    </source>
</evidence>
<dbReference type="InterPro" id="IPR036504">
    <property type="entry name" value="CGI121/TPRKB_sf"/>
</dbReference>
<dbReference type="InterPro" id="IPR013926">
    <property type="entry name" value="CGI121/TPRKB"/>
</dbReference>
<evidence type="ECO:0000256" key="2">
    <source>
        <dbReference type="ARBA" id="ARBA00005546"/>
    </source>
</evidence>
<comment type="function">
    <text evidence="7">Component of the EKC/KEOPS complex that is required for the formation of a threonylcarbamoyl group on adenosine at position 37 (t(6)A37) in tRNAs that read codons beginning with adenine. The complex is probably involved in the transfer of the threonylcarbamoyl moiety of threonylcarbamoyl-AMP (TC-AMP) to the N6 group of A37. CGI121 acts as an allosteric effector that regulates the t(6)A activity of the complex. The EKC/KEOPS complex also promotes both telomere uncapping and telomere elongation. The complex is required for efficient recruitment of transcriptional coactivators. CGI121 is not required for tRNA modification.</text>
</comment>
<reference evidence="10" key="1">
    <citation type="journal article" date="2018" name="Nat. Microbiol.">
        <title>Leveraging single-cell genomics to expand the fungal tree of life.</title>
        <authorList>
            <person name="Ahrendt S.R."/>
            <person name="Quandt C.A."/>
            <person name="Ciobanu D."/>
            <person name="Clum A."/>
            <person name="Salamov A."/>
            <person name="Andreopoulos B."/>
            <person name="Cheng J.F."/>
            <person name="Woyke T."/>
            <person name="Pelin A."/>
            <person name="Henrissat B."/>
            <person name="Reynolds N.K."/>
            <person name="Benny G.L."/>
            <person name="Smith M.E."/>
            <person name="James T.Y."/>
            <person name="Grigoriev I.V."/>
        </authorList>
    </citation>
    <scope>NUCLEOTIDE SEQUENCE [LARGE SCALE GENOMIC DNA]</scope>
    <source>
        <strain evidence="10">Benny S71-1</strain>
    </source>
</reference>
<dbReference type="AlphaFoldDB" id="A0A4P9YWP0"/>
<protein>
    <recommendedName>
        <fullName evidence="4">EKC/KEOPS complex subunit CGI121</fullName>
    </recommendedName>
    <alternativeName>
        <fullName evidence="3">EKC/KEOPS complex subunit cgi121</fullName>
    </alternativeName>
</protein>
<keyword evidence="5" id="KW-0819">tRNA processing</keyword>
<comment type="subcellular location">
    <subcellularLocation>
        <location evidence="1">Nucleus</location>
    </subcellularLocation>
</comment>
<dbReference type="Gene3D" id="3.30.2380.10">
    <property type="entry name" value="CGI121/TPRKB"/>
    <property type="match status" value="1"/>
</dbReference>
<dbReference type="GO" id="GO:0005829">
    <property type="term" value="C:cytosol"/>
    <property type="evidence" value="ECO:0007669"/>
    <property type="project" value="TreeGrafter"/>
</dbReference>
<dbReference type="EMBL" id="KZ991045">
    <property type="protein sequence ID" value="RKP23360.1"/>
    <property type="molecule type" value="Genomic_DNA"/>
</dbReference>
<evidence type="ECO:0000256" key="3">
    <source>
        <dbReference type="ARBA" id="ARBA00015316"/>
    </source>
</evidence>
<dbReference type="OrthoDB" id="329139at2759"/>
<proteinExistence type="inferred from homology"/>
<dbReference type="GO" id="GO:0002949">
    <property type="term" value="P:tRNA threonylcarbamoyladenosine modification"/>
    <property type="evidence" value="ECO:0007669"/>
    <property type="project" value="TreeGrafter"/>
</dbReference>
<gene>
    <name evidence="9" type="ORF">SYNPS1DRAFT_30900</name>
</gene>
<dbReference type="PANTHER" id="PTHR15840:SF10">
    <property type="entry name" value="EKC_KEOPS COMPLEX SUBUNIT TPRKB"/>
    <property type="match status" value="1"/>
</dbReference>